<dbReference type="PANTHER" id="PTHR42926:SF1">
    <property type="entry name" value="CIRCADIAN CLOCK OSCILLATOR PROTEIN KAIC 1"/>
    <property type="match status" value="1"/>
</dbReference>
<name>A0ABD5XBW1_9EURY</name>
<comment type="caution">
    <text evidence="8">The sequence shown here is derived from an EMBL/GenBank/DDBJ whole genome shotgun (WGS) entry which is preliminary data.</text>
</comment>
<feature type="domain" description="KaiC" evidence="7">
    <location>
        <begin position="240"/>
        <end position="472"/>
    </location>
</feature>
<dbReference type="Proteomes" id="UP001596414">
    <property type="component" value="Unassembled WGS sequence"/>
</dbReference>
<dbReference type="InterPro" id="IPR027417">
    <property type="entry name" value="P-loop_NTPase"/>
</dbReference>
<dbReference type="InterPro" id="IPR051347">
    <property type="entry name" value="Circadian_clock_KaiC-rel"/>
</dbReference>
<proteinExistence type="predicted"/>
<sequence length="483" mass="52777">MKIKRVSTGSEGLDEVLAGGLINNRNVLVRGPPGAGKTIFGLYFLSAGVKAGEASLYVNMGEPQTYVEETAETFGLEAEEISFHNLSPTEEEFTEDSSYSLFESAEVEQPEFVAHLRETIADVNPDRVLLDPITEFRYLTSDERQFRTGILGLLDHLKDVDATVMLTSQASGAITDDDLQFLVDAVISLEVDEGSRAVTVSKFRGSSFRRGKHFYGISKDGLTVWPTLVPGKQTREVPAGTLSSGVSELDELLYGGIEQGTVTILSGPTGVGKTTTGLQFLTQAALGNKKGVLFQFEESQRTLQKRADAIGIPLQTALEDGQLSVVEIDPNEFTVGEFEHMVRETVSDGTEVVMIDGTQGFQQNLRGIEDPTSALLRVGRFLRAVGVSTFLINEVHNITGDFQATEERTSNLADNIVFLRHVEYGGEMRKVIGTLKMRTSDFERSLRELEITKDGIQVGDPLPQLRGILTGTPEWNPSGSETE</sequence>
<dbReference type="PANTHER" id="PTHR42926">
    <property type="match status" value="1"/>
</dbReference>
<feature type="domain" description="KaiC" evidence="7">
    <location>
        <begin position="4"/>
        <end position="238"/>
    </location>
</feature>
<keyword evidence="6" id="KW-0378">Hydrolase</keyword>
<keyword evidence="3" id="KW-0808">Transferase</keyword>
<dbReference type="InterPro" id="IPR014774">
    <property type="entry name" value="KaiC-like_dom"/>
</dbReference>
<dbReference type="PRINTS" id="PR01874">
    <property type="entry name" value="DNAREPAIRADA"/>
</dbReference>
<dbReference type="PROSITE" id="PS51146">
    <property type="entry name" value="KAIC"/>
    <property type="match status" value="2"/>
</dbReference>
<evidence type="ECO:0000256" key="1">
    <source>
        <dbReference type="ARBA" id="ARBA00012513"/>
    </source>
</evidence>
<protein>
    <recommendedName>
        <fullName evidence="1">non-specific serine/threonine protein kinase</fullName>
        <ecNumber evidence="1">2.7.11.1</ecNumber>
    </recommendedName>
</protein>
<dbReference type="InterPro" id="IPR030665">
    <property type="entry name" value="KaiC"/>
</dbReference>
<gene>
    <name evidence="8" type="ORF">ACFQJ7_14055</name>
</gene>
<evidence type="ECO:0000256" key="4">
    <source>
        <dbReference type="ARBA" id="ARBA00022737"/>
    </source>
</evidence>
<dbReference type="PIRSF" id="PIRSF039117">
    <property type="entry name" value="KaiC"/>
    <property type="match status" value="1"/>
</dbReference>
<dbReference type="GO" id="GO:0004674">
    <property type="term" value="F:protein serine/threonine kinase activity"/>
    <property type="evidence" value="ECO:0007669"/>
    <property type="project" value="UniProtKB-EC"/>
</dbReference>
<evidence type="ECO:0000256" key="3">
    <source>
        <dbReference type="ARBA" id="ARBA00022679"/>
    </source>
</evidence>
<evidence type="ECO:0000256" key="6">
    <source>
        <dbReference type="ARBA" id="ARBA00022801"/>
    </source>
</evidence>
<reference evidence="8 9" key="1">
    <citation type="journal article" date="2014" name="Int. J. Syst. Evol. Microbiol.">
        <title>Complete genome sequence of Corynebacterium casei LMG S-19264T (=DSM 44701T), isolated from a smear-ripened cheese.</title>
        <authorList>
            <consortium name="US DOE Joint Genome Institute (JGI-PGF)"/>
            <person name="Walter F."/>
            <person name="Albersmeier A."/>
            <person name="Kalinowski J."/>
            <person name="Ruckert C."/>
        </authorList>
    </citation>
    <scope>NUCLEOTIDE SEQUENCE [LARGE SCALE GENOMIC DNA]</scope>
    <source>
        <strain evidence="8 9">CGMCC 4.7215</strain>
    </source>
</reference>
<evidence type="ECO:0000313" key="8">
    <source>
        <dbReference type="EMBL" id="MFC7127131.1"/>
    </source>
</evidence>
<dbReference type="Gene3D" id="3.40.50.300">
    <property type="entry name" value="P-loop containing nucleotide triphosphate hydrolases"/>
    <property type="match status" value="2"/>
</dbReference>
<dbReference type="SMART" id="SM00382">
    <property type="entry name" value="AAA"/>
    <property type="match status" value="2"/>
</dbReference>
<dbReference type="RefSeq" id="WP_267636734.1">
    <property type="nucleotide sequence ID" value="NZ_JAODIY010000005.1"/>
</dbReference>
<dbReference type="AlphaFoldDB" id="A0ABD5XBW1"/>
<dbReference type="SUPFAM" id="SSF52540">
    <property type="entry name" value="P-loop containing nucleoside triphosphate hydrolases"/>
    <property type="match status" value="2"/>
</dbReference>
<dbReference type="EMBL" id="JBHSZQ010000049">
    <property type="protein sequence ID" value="MFC7127131.1"/>
    <property type="molecule type" value="Genomic_DNA"/>
</dbReference>
<keyword evidence="2" id="KW-0597">Phosphoprotein</keyword>
<dbReference type="GO" id="GO:0016787">
    <property type="term" value="F:hydrolase activity"/>
    <property type="evidence" value="ECO:0007669"/>
    <property type="project" value="UniProtKB-KW"/>
</dbReference>
<organism evidence="8 9">
    <name type="scientific">Halovenus rubra</name>
    <dbReference type="NCBI Taxonomy" id="869890"/>
    <lineage>
        <taxon>Archaea</taxon>
        <taxon>Methanobacteriati</taxon>
        <taxon>Methanobacteriota</taxon>
        <taxon>Stenosarchaea group</taxon>
        <taxon>Halobacteria</taxon>
        <taxon>Halobacteriales</taxon>
        <taxon>Haloarculaceae</taxon>
        <taxon>Halovenus</taxon>
    </lineage>
</organism>
<accession>A0ABD5XBW1</accession>
<dbReference type="EC" id="2.7.11.1" evidence="1"/>
<keyword evidence="5" id="KW-0418">Kinase</keyword>
<dbReference type="Pfam" id="PF06745">
    <property type="entry name" value="ATPase"/>
    <property type="match status" value="2"/>
</dbReference>
<evidence type="ECO:0000256" key="5">
    <source>
        <dbReference type="ARBA" id="ARBA00022777"/>
    </source>
</evidence>
<evidence type="ECO:0000259" key="7">
    <source>
        <dbReference type="PROSITE" id="PS51146"/>
    </source>
</evidence>
<evidence type="ECO:0000256" key="2">
    <source>
        <dbReference type="ARBA" id="ARBA00022553"/>
    </source>
</evidence>
<evidence type="ECO:0000313" key="9">
    <source>
        <dbReference type="Proteomes" id="UP001596414"/>
    </source>
</evidence>
<dbReference type="InterPro" id="IPR003593">
    <property type="entry name" value="AAA+_ATPase"/>
</dbReference>
<dbReference type="InterPro" id="IPR010624">
    <property type="entry name" value="KaiC_dom"/>
</dbReference>
<keyword evidence="4" id="KW-0677">Repeat</keyword>